<comment type="caution">
    <text evidence="2">The sequence shown here is derived from an EMBL/GenBank/DDBJ whole genome shotgun (WGS) entry which is preliminary data.</text>
</comment>
<dbReference type="EMBL" id="AMZH03003861">
    <property type="protein sequence ID" value="RRT70934.1"/>
    <property type="molecule type" value="Genomic_DNA"/>
</dbReference>
<dbReference type="AlphaFoldDB" id="A0A427A3Z9"/>
<dbReference type="Proteomes" id="UP000287651">
    <property type="component" value="Unassembled WGS sequence"/>
</dbReference>
<feature type="region of interest" description="Disordered" evidence="1">
    <location>
        <begin position="106"/>
        <end position="125"/>
    </location>
</feature>
<feature type="region of interest" description="Disordered" evidence="1">
    <location>
        <begin position="22"/>
        <end position="61"/>
    </location>
</feature>
<feature type="compositionally biased region" description="Low complexity" evidence="1">
    <location>
        <begin position="34"/>
        <end position="46"/>
    </location>
</feature>
<feature type="non-terminal residue" evidence="2">
    <location>
        <position position="1"/>
    </location>
</feature>
<proteinExistence type="predicted"/>
<reference evidence="2 3" key="1">
    <citation type="journal article" date="2014" name="Agronomy (Basel)">
        <title>A Draft Genome Sequence for Ensete ventricosum, the Drought-Tolerant Tree Against Hunger.</title>
        <authorList>
            <person name="Harrison J."/>
            <person name="Moore K.A."/>
            <person name="Paszkiewicz K."/>
            <person name="Jones T."/>
            <person name="Grant M."/>
            <person name="Ambacheew D."/>
            <person name="Muzemil S."/>
            <person name="Studholme D.J."/>
        </authorList>
    </citation>
    <scope>NUCLEOTIDE SEQUENCE [LARGE SCALE GENOMIC DNA]</scope>
</reference>
<evidence type="ECO:0000313" key="3">
    <source>
        <dbReference type="Proteomes" id="UP000287651"/>
    </source>
</evidence>
<accession>A0A427A3Z9</accession>
<protein>
    <submittedName>
        <fullName evidence="2">Uncharacterized protein</fullName>
    </submittedName>
</protein>
<gene>
    <name evidence="2" type="ORF">B296_00008921</name>
</gene>
<evidence type="ECO:0000256" key="1">
    <source>
        <dbReference type="SAM" id="MobiDB-lite"/>
    </source>
</evidence>
<organism evidence="2 3">
    <name type="scientific">Ensete ventricosum</name>
    <name type="common">Abyssinian banana</name>
    <name type="synonym">Musa ensete</name>
    <dbReference type="NCBI Taxonomy" id="4639"/>
    <lineage>
        <taxon>Eukaryota</taxon>
        <taxon>Viridiplantae</taxon>
        <taxon>Streptophyta</taxon>
        <taxon>Embryophyta</taxon>
        <taxon>Tracheophyta</taxon>
        <taxon>Spermatophyta</taxon>
        <taxon>Magnoliopsida</taxon>
        <taxon>Liliopsida</taxon>
        <taxon>Zingiberales</taxon>
        <taxon>Musaceae</taxon>
        <taxon>Ensete</taxon>
    </lineage>
</organism>
<sequence length="186" mass="20575">NVIGPSKITSKAHRISSPIITPCDAQQWPPLPSSPSASTPPSSASLGDPLRSHRSPTHSQPQLRSTWVSHFIFRRGFPDLMRSFYLAFLFGEQRLDRFRPFCSSMAASSSEPKESPSNNPGLQTQLDDATKGYFLQQTLQAYFPCQLCSTQGNLICAEQNTSLAPSNPTERTVWTFGQKATLELTQ</sequence>
<evidence type="ECO:0000313" key="2">
    <source>
        <dbReference type="EMBL" id="RRT70934.1"/>
    </source>
</evidence>
<name>A0A427A3Z9_ENSVE</name>